<evidence type="ECO:0000313" key="8">
    <source>
        <dbReference type="Proteomes" id="UP000423396"/>
    </source>
</evidence>
<evidence type="ECO:0000256" key="3">
    <source>
        <dbReference type="ARBA" id="ARBA00022605"/>
    </source>
</evidence>
<comment type="similarity">
    <text evidence="2 6">Belongs to the class-III pyridoxal-phosphate-dependent aminotransferase family.</text>
</comment>
<evidence type="ECO:0000256" key="2">
    <source>
        <dbReference type="ARBA" id="ARBA00008954"/>
    </source>
</evidence>
<dbReference type="Gene3D" id="3.40.640.10">
    <property type="entry name" value="Type I PLP-dependent aspartate aminotransferase-like (Major domain)"/>
    <property type="match status" value="1"/>
</dbReference>
<dbReference type="InterPro" id="IPR049704">
    <property type="entry name" value="Aminotrans_3_PPA_site"/>
</dbReference>
<keyword evidence="5" id="KW-0457">Lysine biosynthesis</keyword>
<evidence type="ECO:0000313" key="7">
    <source>
        <dbReference type="EMBL" id="QGR19693.1"/>
    </source>
</evidence>
<dbReference type="InterPro" id="IPR015421">
    <property type="entry name" value="PyrdxlP-dep_Trfase_major"/>
</dbReference>
<dbReference type="OrthoDB" id="6534at2157"/>
<keyword evidence="3" id="KW-0028">Amino-acid biosynthesis</keyword>
<keyword evidence="4 6" id="KW-0663">Pyridoxal phosphate</keyword>
<dbReference type="Gene3D" id="3.90.1150.10">
    <property type="entry name" value="Aspartate Aminotransferase, domain 1"/>
    <property type="match status" value="1"/>
</dbReference>
<dbReference type="PANTHER" id="PTHR11986:SF58">
    <property type="entry name" value="LEUCINE_METHIONINE RACEMASE"/>
    <property type="match status" value="1"/>
</dbReference>
<dbReference type="AlphaFoldDB" id="A0A650CPJ1"/>
<dbReference type="KEGG" id="sazo:D1868_06570"/>
<reference evidence="7 8" key="1">
    <citation type="submission" date="2019-10" db="EMBL/GenBank/DDBJ databases">
        <title>Genome Sequences from Six Type Strain Members of the Archaeal Family Sulfolobaceae: Acidianus ambivalens, Acidianus infernus, Metallosphaera prunae, Stygiolobus azoricus, Sulfolobus metallicus, and Sulfurisphaera ohwakuensis.</title>
        <authorList>
            <person name="Counts J.A."/>
            <person name="Kelly R.M."/>
        </authorList>
    </citation>
    <scope>NUCLEOTIDE SEQUENCE [LARGE SCALE GENOMIC DNA]</scope>
    <source>
        <strain evidence="7 8">FC6</strain>
    </source>
</reference>
<name>A0A650CPJ1_9CREN</name>
<dbReference type="GeneID" id="42798718"/>
<proteinExistence type="inferred from homology"/>
<dbReference type="InterPro" id="IPR015422">
    <property type="entry name" value="PyrdxlP-dep_Trfase_small"/>
</dbReference>
<dbReference type="GO" id="GO:0008483">
    <property type="term" value="F:transaminase activity"/>
    <property type="evidence" value="ECO:0007669"/>
    <property type="project" value="UniProtKB-KW"/>
</dbReference>
<dbReference type="NCBIfam" id="NF004426">
    <property type="entry name" value="PRK05769.1"/>
    <property type="match status" value="1"/>
</dbReference>
<dbReference type="PIRSF" id="PIRSF000521">
    <property type="entry name" value="Transaminase_4ab_Lys_Orn"/>
    <property type="match status" value="1"/>
</dbReference>
<keyword evidence="8" id="KW-1185">Reference proteome</keyword>
<dbReference type="InterPro" id="IPR015424">
    <property type="entry name" value="PyrdxlP-dep_Trfase"/>
</dbReference>
<comment type="cofactor">
    <cofactor evidence="1">
        <name>pyridoxal 5'-phosphate</name>
        <dbReference type="ChEBI" id="CHEBI:597326"/>
    </cofactor>
</comment>
<dbReference type="GO" id="GO:0042802">
    <property type="term" value="F:identical protein binding"/>
    <property type="evidence" value="ECO:0007669"/>
    <property type="project" value="TreeGrafter"/>
</dbReference>
<keyword evidence="7" id="KW-0032">Aminotransferase</keyword>
<dbReference type="PANTHER" id="PTHR11986">
    <property type="entry name" value="AMINOTRANSFERASE CLASS III"/>
    <property type="match status" value="1"/>
</dbReference>
<gene>
    <name evidence="7" type="ORF">D1868_06570</name>
</gene>
<dbReference type="GO" id="GO:0009085">
    <property type="term" value="P:lysine biosynthetic process"/>
    <property type="evidence" value="ECO:0007669"/>
    <property type="project" value="UniProtKB-KW"/>
</dbReference>
<protein>
    <submittedName>
        <fullName evidence="7">Acetyl ornithine aminotransferase family protein</fullName>
    </submittedName>
</protein>
<evidence type="ECO:0000256" key="5">
    <source>
        <dbReference type="ARBA" id="ARBA00023154"/>
    </source>
</evidence>
<dbReference type="CDD" id="cd00610">
    <property type="entry name" value="OAT_like"/>
    <property type="match status" value="1"/>
</dbReference>
<dbReference type="InterPro" id="IPR005814">
    <property type="entry name" value="Aminotrans_3"/>
</dbReference>
<dbReference type="RefSeq" id="WP_156006718.1">
    <property type="nucleotide sequence ID" value="NZ_CP045483.1"/>
</dbReference>
<dbReference type="InterPro" id="IPR050103">
    <property type="entry name" value="Class-III_PLP-dep_AT"/>
</dbReference>
<dbReference type="GO" id="GO:0030170">
    <property type="term" value="F:pyridoxal phosphate binding"/>
    <property type="evidence" value="ECO:0007669"/>
    <property type="project" value="InterPro"/>
</dbReference>
<sequence>MESRKIVEESEQFLATSTRELPLVLDRGEGVWLYDVDGNKYLDFTSGIGVNNLGWPSHPEVIRAAEAQMKKLAHSMGNDFYNVPQLELAKKLVQLTPGEFPKKVFFSNSGTEAVEASIKLIKQSDPKRKYLIAFIGSFHGRTFGSLSLTASRPVQKYLFGPTLPGVFHIPYPNPFRNPWHINGYEDPDSLINAVLEYLESWVFAHLVDPEEVAGIIFEPIQGEGGYVVPPKGFFSQLEKTARKYGIYLIDDEVQMGMGRTGKMFAIENFNSTPDVITLAKALGGGLYPIGATVFRKDLDFKKKGMHSNTFGGNAVACAIGVKTLEIVKELLPRVNELGKLFQEELTQMKVDDVRGLGLAWGIEFVRGERKEPDTKTRDKVIEESFKKGLLLLPAGKSAIRIIPPLVISEEEAKVGLSILKEVINSLR</sequence>
<evidence type="ECO:0000256" key="4">
    <source>
        <dbReference type="ARBA" id="ARBA00022898"/>
    </source>
</evidence>
<dbReference type="SUPFAM" id="SSF53383">
    <property type="entry name" value="PLP-dependent transferases"/>
    <property type="match status" value="1"/>
</dbReference>
<accession>A0A650CPJ1</accession>
<keyword evidence="7" id="KW-0808">Transferase</keyword>
<evidence type="ECO:0000256" key="6">
    <source>
        <dbReference type="RuleBase" id="RU003560"/>
    </source>
</evidence>
<dbReference type="PROSITE" id="PS00600">
    <property type="entry name" value="AA_TRANSFER_CLASS_3"/>
    <property type="match status" value="1"/>
</dbReference>
<dbReference type="FunFam" id="3.40.640.10:FF:000004">
    <property type="entry name" value="Acetylornithine aminotransferase"/>
    <property type="match status" value="1"/>
</dbReference>
<organism evidence="7 8">
    <name type="scientific">Stygiolobus azoricus</name>
    <dbReference type="NCBI Taxonomy" id="41675"/>
    <lineage>
        <taxon>Archaea</taxon>
        <taxon>Thermoproteota</taxon>
        <taxon>Thermoprotei</taxon>
        <taxon>Sulfolobales</taxon>
        <taxon>Sulfolobaceae</taxon>
        <taxon>Stygiolobus</taxon>
    </lineage>
</organism>
<dbReference type="Proteomes" id="UP000423396">
    <property type="component" value="Chromosome"/>
</dbReference>
<dbReference type="Pfam" id="PF00202">
    <property type="entry name" value="Aminotran_3"/>
    <property type="match status" value="1"/>
</dbReference>
<evidence type="ECO:0000256" key="1">
    <source>
        <dbReference type="ARBA" id="ARBA00001933"/>
    </source>
</evidence>
<dbReference type="EMBL" id="CP045483">
    <property type="protein sequence ID" value="QGR19693.1"/>
    <property type="molecule type" value="Genomic_DNA"/>
</dbReference>